<evidence type="ECO:0000313" key="1">
    <source>
        <dbReference type="EMBL" id="CRK87771.1"/>
    </source>
</evidence>
<reference evidence="1 2" key="1">
    <citation type="submission" date="2015-04" db="EMBL/GenBank/DDBJ databases">
        <authorList>
            <person name="Syromyatnikov M.Y."/>
            <person name="Popov V.N."/>
        </authorList>
    </citation>
    <scope>NUCLEOTIDE SEQUENCE [LARGE SCALE GENOMIC DNA]</scope>
</reference>
<organism evidence="1 2">
    <name type="scientific">Clunio marinus</name>
    <dbReference type="NCBI Taxonomy" id="568069"/>
    <lineage>
        <taxon>Eukaryota</taxon>
        <taxon>Metazoa</taxon>
        <taxon>Ecdysozoa</taxon>
        <taxon>Arthropoda</taxon>
        <taxon>Hexapoda</taxon>
        <taxon>Insecta</taxon>
        <taxon>Pterygota</taxon>
        <taxon>Neoptera</taxon>
        <taxon>Endopterygota</taxon>
        <taxon>Diptera</taxon>
        <taxon>Nematocera</taxon>
        <taxon>Chironomoidea</taxon>
        <taxon>Chironomidae</taxon>
        <taxon>Clunio</taxon>
    </lineage>
</organism>
<proteinExistence type="predicted"/>
<accession>A0A1J1HIN2</accession>
<name>A0A1J1HIN2_9DIPT</name>
<evidence type="ECO:0000313" key="2">
    <source>
        <dbReference type="Proteomes" id="UP000183832"/>
    </source>
</evidence>
<dbReference type="EMBL" id="CVRI01000005">
    <property type="protein sequence ID" value="CRK87771.1"/>
    <property type="molecule type" value="Genomic_DNA"/>
</dbReference>
<dbReference type="Proteomes" id="UP000183832">
    <property type="component" value="Unassembled WGS sequence"/>
</dbReference>
<keyword evidence="2" id="KW-1185">Reference proteome</keyword>
<gene>
    <name evidence="1" type="ORF">CLUMA_CG001564</name>
</gene>
<dbReference type="AlphaFoldDB" id="A0A1J1HIN2"/>
<protein>
    <submittedName>
        <fullName evidence="1">CLUMA_CG001564, isoform A</fullName>
    </submittedName>
</protein>
<sequence>MSLKHKKLNPITVCNCEHPDHHQYLVVGSLEDHHLVFRIWNMNLSLNLTNYVPRRSLAETASNTHKHHKQKY</sequence>